<evidence type="ECO:0000313" key="1">
    <source>
        <dbReference type="EMBL" id="CAI2198220.1"/>
    </source>
</evidence>
<name>A0A9W4TAI4_9GLOM</name>
<sequence length="97" mass="10861">INIPSENNLDLSYIEPVILIQSQLENDVSMNNRIIGELDENLSNKNDISTAINIALKQVGFLFLLLDDDNIHKLDTSDLTEQVDLIQNIQPSSSLIL</sequence>
<gene>
    <name evidence="1" type="ORF">FWILDA_LOCUS18464</name>
</gene>
<dbReference type="OrthoDB" id="2318975at2759"/>
<feature type="non-terminal residue" evidence="1">
    <location>
        <position position="97"/>
    </location>
</feature>
<dbReference type="Proteomes" id="UP001153678">
    <property type="component" value="Unassembled WGS sequence"/>
</dbReference>
<organism evidence="1 2">
    <name type="scientific">Funneliformis geosporum</name>
    <dbReference type="NCBI Taxonomy" id="1117311"/>
    <lineage>
        <taxon>Eukaryota</taxon>
        <taxon>Fungi</taxon>
        <taxon>Fungi incertae sedis</taxon>
        <taxon>Mucoromycota</taxon>
        <taxon>Glomeromycotina</taxon>
        <taxon>Glomeromycetes</taxon>
        <taxon>Glomerales</taxon>
        <taxon>Glomeraceae</taxon>
        <taxon>Funneliformis</taxon>
    </lineage>
</organism>
<accession>A0A9W4TAI4</accession>
<comment type="caution">
    <text evidence="1">The sequence shown here is derived from an EMBL/GenBank/DDBJ whole genome shotgun (WGS) entry which is preliminary data.</text>
</comment>
<dbReference type="EMBL" id="CAMKVN010018100">
    <property type="protein sequence ID" value="CAI2198220.1"/>
    <property type="molecule type" value="Genomic_DNA"/>
</dbReference>
<protein>
    <submittedName>
        <fullName evidence="1">13471_t:CDS:1</fullName>
    </submittedName>
</protein>
<dbReference type="AlphaFoldDB" id="A0A9W4TAI4"/>
<feature type="non-terminal residue" evidence="1">
    <location>
        <position position="1"/>
    </location>
</feature>
<evidence type="ECO:0000313" key="2">
    <source>
        <dbReference type="Proteomes" id="UP001153678"/>
    </source>
</evidence>
<reference evidence="1" key="1">
    <citation type="submission" date="2022-08" db="EMBL/GenBank/DDBJ databases">
        <authorList>
            <person name="Kallberg Y."/>
            <person name="Tangrot J."/>
            <person name="Rosling A."/>
        </authorList>
    </citation>
    <scope>NUCLEOTIDE SEQUENCE</scope>
    <source>
        <strain evidence="1">Wild A</strain>
    </source>
</reference>
<keyword evidence="2" id="KW-1185">Reference proteome</keyword>
<proteinExistence type="predicted"/>